<protein>
    <submittedName>
        <fullName evidence="2">Uncharacterized protein</fullName>
    </submittedName>
</protein>
<evidence type="ECO:0000313" key="2">
    <source>
        <dbReference type="EMBL" id="PWS34282.1"/>
    </source>
</evidence>
<feature type="signal peptide" evidence="1">
    <location>
        <begin position="1"/>
        <end position="22"/>
    </location>
</feature>
<dbReference type="AlphaFoldDB" id="A0A317F6X2"/>
<evidence type="ECO:0000313" key="3">
    <source>
        <dbReference type="Proteomes" id="UP000245765"/>
    </source>
</evidence>
<reference evidence="3" key="1">
    <citation type="submission" date="2018-05" db="EMBL/GenBank/DDBJ databases">
        <authorList>
            <person name="Du Z."/>
            <person name="Wang X."/>
        </authorList>
    </citation>
    <scope>NUCLEOTIDE SEQUENCE [LARGE SCALE GENOMIC DNA]</scope>
    <source>
        <strain evidence="3">CQN31</strain>
    </source>
</reference>
<sequence>MLRILIGGAALLALPYAQTAFAEGFYPRVTGNGENVEIDYGPGPRGNIIGGGRVVVTGSGENMQIGHLDPQFAQQPVPGLVPVSVGSGENASVVWVAAGTSPWRLALIGGDGSLPAEGAATHNPLARLFGGAPDRG</sequence>
<name>A0A317F6X2_9PROT</name>
<feature type="chain" id="PRO_5016278344" evidence="1">
    <location>
        <begin position="23"/>
        <end position="136"/>
    </location>
</feature>
<keyword evidence="3" id="KW-1185">Reference proteome</keyword>
<dbReference type="Proteomes" id="UP000245765">
    <property type="component" value="Unassembled WGS sequence"/>
</dbReference>
<proteinExistence type="predicted"/>
<dbReference type="EMBL" id="QGNA01000007">
    <property type="protein sequence ID" value="PWS34282.1"/>
    <property type="molecule type" value="Genomic_DNA"/>
</dbReference>
<keyword evidence="1" id="KW-0732">Signal</keyword>
<evidence type="ECO:0000256" key="1">
    <source>
        <dbReference type="SAM" id="SignalP"/>
    </source>
</evidence>
<gene>
    <name evidence="2" type="ORF">DFH01_24960</name>
</gene>
<accession>A0A317F6X2</accession>
<organism evidence="2 3">
    <name type="scientific">Falsiroseomonas bella</name>
    <dbReference type="NCBI Taxonomy" id="2184016"/>
    <lineage>
        <taxon>Bacteria</taxon>
        <taxon>Pseudomonadati</taxon>
        <taxon>Pseudomonadota</taxon>
        <taxon>Alphaproteobacteria</taxon>
        <taxon>Acetobacterales</taxon>
        <taxon>Roseomonadaceae</taxon>
        <taxon>Falsiroseomonas</taxon>
    </lineage>
</organism>
<comment type="caution">
    <text evidence="2">The sequence shown here is derived from an EMBL/GenBank/DDBJ whole genome shotgun (WGS) entry which is preliminary data.</text>
</comment>